<dbReference type="RefSeq" id="WP_015183185.1">
    <property type="nucleotide sequence ID" value="NC_019738.1"/>
</dbReference>
<dbReference type="Pfam" id="PF06051">
    <property type="entry name" value="DUF928"/>
    <property type="match status" value="1"/>
</dbReference>
<dbReference type="HOGENOM" id="CLU_905268_0_0_3"/>
<evidence type="ECO:0008006" key="3">
    <source>
        <dbReference type="Google" id="ProtNLM"/>
    </source>
</evidence>
<dbReference type="OrthoDB" id="536034at2"/>
<dbReference type="KEGG" id="mic:Mic7113_3308"/>
<organism evidence="1 2">
    <name type="scientific">Allocoleopsis franciscana PCC 7113</name>
    <dbReference type="NCBI Taxonomy" id="1173027"/>
    <lineage>
        <taxon>Bacteria</taxon>
        <taxon>Bacillati</taxon>
        <taxon>Cyanobacteriota</taxon>
        <taxon>Cyanophyceae</taxon>
        <taxon>Coleofasciculales</taxon>
        <taxon>Coleofasciculaceae</taxon>
        <taxon>Allocoleopsis</taxon>
        <taxon>Allocoleopsis franciscana</taxon>
    </lineage>
</organism>
<sequence length="259" mass="28329">MVLTRSLIQKALVFGTMAALVPTMPLLPLLSQKAQAQSNQRSVQLLAKRPLNAGNTSSSGAVRGECPAGTKNLKALNPEKDPGNTTQGYPTFWFYVPFGQNAPQSETSDVKVTSVQFELQDDTGNPVLTEPLQLALPDEAGIVKFTLPSTEKALEVGKDYYWRLSIICDPDQPSANPSVAGWLTRIPASAQLDSRLKATPPQQQYLAYKENNLWFEYVTGLASNRTNNPSAWSELVKLFDLQEFATTPVSELRPESGSN</sequence>
<accession>K9WHQ0</accession>
<dbReference type="InterPro" id="IPR010328">
    <property type="entry name" value="DUF928"/>
</dbReference>
<dbReference type="Proteomes" id="UP000010471">
    <property type="component" value="Chromosome"/>
</dbReference>
<dbReference type="AlphaFoldDB" id="K9WHQ0"/>
<dbReference type="STRING" id="1173027.Mic7113_3308"/>
<keyword evidence="2" id="KW-1185">Reference proteome</keyword>
<evidence type="ECO:0000313" key="1">
    <source>
        <dbReference type="EMBL" id="AFZ19042.1"/>
    </source>
</evidence>
<name>K9WHQ0_9CYAN</name>
<evidence type="ECO:0000313" key="2">
    <source>
        <dbReference type="Proteomes" id="UP000010471"/>
    </source>
</evidence>
<dbReference type="eggNOG" id="COG3087">
    <property type="taxonomic scope" value="Bacteria"/>
</dbReference>
<gene>
    <name evidence="1" type="ORF">Mic7113_3308</name>
</gene>
<proteinExistence type="predicted"/>
<reference evidence="1 2" key="1">
    <citation type="submission" date="2012-06" db="EMBL/GenBank/DDBJ databases">
        <title>Finished chromosome of genome of Microcoleus sp. PCC 7113.</title>
        <authorList>
            <consortium name="US DOE Joint Genome Institute"/>
            <person name="Gugger M."/>
            <person name="Coursin T."/>
            <person name="Rippka R."/>
            <person name="Tandeau De Marsac N."/>
            <person name="Huntemann M."/>
            <person name="Wei C.-L."/>
            <person name="Han J."/>
            <person name="Detter J.C."/>
            <person name="Han C."/>
            <person name="Tapia R."/>
            <person name="Chen A."/>
            <person name="Kyrpides N."/>
            <person name="Mavromatis K."/>
            <person name="Markowitz V."/>
            <person name="Szeto E."/>
            <person name="Ivanova N."/>
            <person name="Pagani I."/>
            <person name="Pati A."/>
            <person name="Goodwin L."/>
            <person name="Nordberg H.P."/>
            <person name="Cantor M.N."/>
            <person name="Hua S.X."/>
            <person name="Woyke T."/>
            <person name="Kerfeld C.A."/>
        </authorList>
    </citation>
    <scope>NUCLEOTIDE SEQUENCE [LARGE SCALE GENOMIC DNA]</scope>
    <source>
        <strain evidence="1 2">PCC 7113</strain>
    </source>
</reference>
<protein>
    <recommendedName>
        <fullName evidence="3">DUF928 domain-containing protein</fullName>
    </recommendedName>
</protein>
<dbReference type="EMBL" id="CP003630">
    <property type="protein sequence ID" value="AFZ19042.1"/>
    <property type="molecule type" value="Genomic_DNA"/>
</dbReference>